<protein>
    <submittedName>
        <fullName evidence="4">ADP-ribose pyrophosphatase</fullName>
    </submittedName>
</protein>
<dbReference type="AlphaFoldDB" id="A0A1H7WMC7"/>
<dbReference type="PRINTS" id="PR00502">
    <property type="entry name" value="NUDIXFAMILY"/>
</dbReference>
<dbReference type="PROSITE" id="PS51462">
    <property type="entry name" value="NUDIX"/>
    <property type="match status" value="1"/>
</dbReference>
<dbReference type="InterPro" id="IPR000086">
    <property type="entry name" value="NUDIX_hydrolase_dom"/>
</dbReference>
<dbReference type="Gene3D" id="3.90.79.10">
    <property type="entry name" value="Nucleoside Triphosphate Pyrophosphohydrolase"/>
    <property type="match status" value="1"/>
</dbReference>
<sequence>MNFLPGKERIVTIREMCYFLSYFLRAGVFFMSKREYPDCPRVGVGAIVVREGRILLVKRAAEPNRGLWAIPGGSLKLGETLKEGAEREVLEETGIVVEAKHPVYAFDLLERDQEGSFRFHFVIVDMLADYIRGDLKAADDALDARWLLPEDLEQVDLSTSTVKILRHIKFYG</sequence>
<comment type="similarity">
    <text evidence="2">Belongs to the Nudix hydrolase family.</text>
</comment>
<dbReference type="InterPro" id="IPR020476">
    <property type="entry name" value="Nudix_hydrolase"/>
</dbReference>
<dbReference type="PROSITE" id="PS00893">
    <property type="entry name" value="NUDIX_BOX"/>
    <property type="match status" value="1"/>
</dbReference>
<dbReference type="GO" id="GO:0016787">
    <property type="term" value="F:hydrolase activity"/>
    <property type="evidence" value="ECO:0007669"/>
    <property type="project" value="UniProtKB-KW"/>
</dbReference>
<dbReference type="SUPFAM" id="SSF55811">
    <property type="entry name" value="Nudix"/>
    <property type="match status" value="1"/>
</dbReference>
<keyword evidence="5" id="KW-1185">Reference proteome</keyword>
<dbReference type="Proteomes" id="UP000198744">
    <property type="component" value="Unassembled WGS sequence"/>
</dbReference>
<dbReference type="CDD" id="cd04673">
    <property type="entry name" value="NUDIX_ADPRase"/>
    <property type="match status" value="1"/>
</dbReference>
<dbReference type="STRING" id="43775.SAMN04489760_1078"/>
<evidence type="ECO:0000313" key="4">
    <source>
        <dbReference type="EMBL" id="SEM22128.1"/>
    </source>
</evidence>
<evidence type="ECO:0000313" key="5">
    <source>
        <dbReference type="Proteomes" id="UP000198744"/>
    </source>
</evidence>
<reference evidence="4 5" key="1">
    <citation type="submission" date="2016-10" db="EMBL/GenBank/DDBJ databases">
        <authorList>
            <person name="de Groot N.N."/>
        </authorList>
    </citation>
    <scope>NUCLEOTIDE SEQUENCE [LARGE SCALE GENOMIC DNA]</scope>
    <source>
        <strain evidence="4 5">DSM 8423</strain>
    </source>
</reference>
<keyword evidence="1 2" id="KW-0378">Hydrolase</keyword>
<gene>
    <name evidence="4" type="ORF">SAMN04489760_1078</name>
</gene>
<dbReference type="EMBL" id="FOBS01000007">
    <property type="protein sequence ID" value="SEM22128.1"/>
    <property type="molecule type" value="Genomic_DNA"/>
</dbReference>
<dbReference type="InterPro" id="IPR015797">
    <property type="entry name" value="NUDIX_hydrolase-like_dom_sf"/>
</dbReference>
<name>A0A1H7WMC7_9BACT</name>
<dbReference type="PANTHER" id="PTHR43736">
    <property type="entry name" value="ADP-RIBOSE PYROPHOSPHATASE"/>
    <property type="match status" value="1"/>
</dbReference>
<organism evidence="4 5">
    <name type="scientific">Syntrophus gentianae</name>
    <dbReference type="NCBI Taxonomy" id="43775"/>
    <lineage>
        <taxon>Bacteria</taxon>
        <taxon>Pseudomonadati</taxon>
        <taxon>Thermodesulfobacteriota</taxon>
        <taxon>Syntrophia</taxon>
        <taxon>Syntrophales</taxon>
        <taxon>Syntrophaceae</taxon>
        <taxon>Syntrophus</taxon>
    </lineage>
</organism>
<evidence type="ECO:0000256" key="2">
    <source>
        <dbReference type="RuleBase" id="RU003476"/>
    </source>
</evidence>
<dbReference type="Pfam" id="PF00293">
    <property type="entry name" value="NUDIX"/>
    <property type="match status" value="1"/>
</dbReference>
<dbReference type="InterPro" id="IPR020084">
    <property type="entry name" value="NUDIX_hydrolase_CS"/>
</dbReference>
<proteinExistence type="inferred from homology"/>
<dbReference type="PANTHER" id="PTHR43736:SF1">
    <property type="entry name" value="DIHYDRONEOPTERIN TRIPHOSPHATE DIPHOSPHATASE"/>
    <property type="match status" value="1"/>
</dbReference>
<evidence type="ECO:0000256" key="1">
    <source>
        <dbReference type="ARBA" id="ARBA00022801"/>
    </source>
</evidence>
<evidence type="ECO:0000259" key="3">
    <source>
        <dbReference type="PROSITE" id="PS51462"/>
    </source>
</evidence>
<feature type="domain" description="Nudix hydrolase" evidence="3">
    <location>
        <begin position="39"/>
        <end position="170"/>
    </location>
</feature>
<accession>A0A1H7WMC7</accession>